<gene>
    <name evidence="3" type="primary">LOC113217885</name>
</gene>
<protein>
    <submittedName>
        <fullName evidence="3">Uncharacterized protein LOC113217885</fullName>
    </submittedName>
</protein>
<evidence type="ECO:0000313" key="3">
    <source>
        <dbReference type="RefSeq" id="XP_026293753.2"/>
    </source>
</evidence>
<feature type="chain" id="PRO_5038906013" evidence="1">
    <location>
        <begin position="23"/>
        <end position="413"/>
    </location>
</feature>
<feature type="signal peptide" evidence="1">
    <location>
        <begin position="1"/>
        <end position="22"/>
    </location>
</feature>
<dbReference type="KEGG" id="foc:113217885"/>
<keyword evidence="2" id="KW-1185">Reference proteome</keyword>
<evidence type="ECO:0000256" key="1">
    <source>
        <dbReference type="SAM" id="SignalP"/>
    </source>
</evidence>
<organism evidence="2 3">
    <name type="scientific">Frankliniella occidentalis</name>
    <name type="common">Western flower thrips</name>
    <name type="synonym">Euthrips occidentalis</name>
    <dbReference type="NCBI Taxonomy" id="133901"/>
    <lineage>
        <taxon>Eukaryota</taxon>
        <taxon>Metazoa</taxon>
        <taxon>Ecdysozoa</taxon>
        <taxon>Arthropoda</taxon>
        <taxon>Hexapoda</taxon>
        <taxon>Insecta</taxon>
        <taxon>Pterygota</taxon>
        <taxon>Neoptera</taxon>
        <taxon>Paraneoptera</taxon>
        <taxon>Thysanoptera</taxon>
        <taxon>Terebrantia</taxon>
        <taxon>Thripoidea</taxon>
        <taxon>Thripidae</taxon>
        <taxon>Frankliniella</taxon>
    </lineage>
</organism>
<name>A0A6J1TKB4_FRAOC</name>
<reference evidence="3" key="1">
    <citation type="submission" date="2025-08" db="UniProtKB">
        <authorList>
            <consortium name="RefSeq"/>
        </authorList>
    </citation>
    <scope>IDENTIFICATION</scope>
    <source>
        <tissue evidence="3">Whole organism</tissue>
    </source>
</reference>
<accession>A0A6J1TKB4</accession>
<dbReference type="RefSeq" id="XP_026293753.2">
    <property type="nucleotide sequence ID" value="XM_026437968.2"/>
</dbReference>
<dbReference type="OrthoDB" id="8192127at2759"/>
<keyword evidence="1" id="KW-0732">Signal</keyword>
<evidence type="ECO:0000313" key="2">
    <source>
        <dbReference type="Proteomes" id="UP000504606"/>
    </source>
</evidence>
<dbReference type="AlphaFoldDB" id="A0A6J1TKB4"/>
<dbReference type="GeneID" id="113217885"/>
<proteinExistence type="predicted"/>
<dbReference type="Proteomes" id="UP000504606">
    <property type="component" value="Unplaced"/>
</dbReference>
<sequence length="413" mass="42439">MNCKALLFVALAALVALQFASAHPLSKRSCACGLKGTDVCSSCIPAAVPRPGRPGRVPTGGMQRVVYQKFAPVEFKPQDICTCAGGLVTAPEIPRVACKVHSGPTHQSPNYYYHGSNGLFLGGGNDCGDAPVNPCEEGGPAPSQVKTYVIPAENSVPAEELIEEVQVAPSSPVAADAVSLALAYDMATKAQKNIQEENLAFGHMQTPKDGRVVIKKKVVPESSLYAVRNQIVELKAPSGFGRSCEDEAEASLLAAQQASCGEVEESSYGASMPSYRDLGFAPVGGDCKFVPGQYQPSPQVVQTVEYSVPAAPAAPAGPAYGPCDALASLERGRGSNQADYYSSEAQAEAAADAAAADAAAPNCEDSESGSSYGSYAAAAPSGYGIYSSSAAAPAPRAAPVHTGRRGCSCGCGY</sequence>